<dbReference type="Pfam" id="PF00682">
    <property type="entry name" value="HMGL-like"/>
    <property type="match status" value="1"/>
</dbReference>
<reference evidence="7" key="3">
    <citation type="submission" date="2019-09" db="EMBL/GenBank/DDBJ databases">
        <authorList>
            <person name="Zhang D.-C."/>
        </authorList>
    </citation>
    <scope>NUCLEOTIDE SEQUENCE</scope>
    <source>
        <strain evidence="7">RU-4-M-4</strain>
    </source>
</reference>
<keyword evidence="2 5" id="KW-0808">Transferase</keyword>
<evidence type="ECO:0000313" key="8">
    <source>
        <dbReference type="EMBL" id="TSJ79838.1"/>
    </source>
</evidence>
<evidence type="ECO:0000259" key="6">
    <source>
        <dbReference type="PROSITE" id="PS50991"/>
    </source>
</evidence>
<dbReference type="InterPro" id="IPR054691">
    <property type="entry name" value="LeuA/HCS_post-cat"/>
</dbReference>
<dbReference type="InterPro" id="IPR013785">
    <property type="entry name" value="Aldolase_TIM"/>
</dbReference>
<reference evidence="7 10" key="1">
    <citation type="journal article" date="2015" name="Int. J. Syst. Evol. Microbiol.">
        <title>Algibacter amylolyticus sp. nov., isolated from intertidal sediment.</title>
        <authorList>
            <person name="Zhang D.C."/>
            <person name="Wu J."/>
            <person name="Neuner K."/>
            <person name="Yao J."/>
            <person name="Margesin R."/>
        </authorList>
    </citation>
    <scope>NUCLEOTIDE SEQUENCE [LARGE SCALE GENOMIC DNA]</scope>
    <source>
        <strain evidence="7 10">RU-4-M-4</strain>
    </source>
</reference>
<sequence>MAVKRIEIMDTTLRDGEQTSSVSFSASEKLTIAKLLLEELKVDRIEIASARVSEGELQAVKDVTNWASKNNHLQAVEVLTFVDKGVSINWMLEAGAKVQNLLTKGSLNHLTHQLKKTPNQHFSEIEENIQLAEKHGIATNVYLEDWSNGMRNSKAYVFEFLEFLSRQPVKRIMLPDTLGVLTPQESYDFIKEIKDLYPNLHFDFHAHNDYDLGVSNVMEGLKAGADGLHLTVNGMGERAGNAPMASSIAVINDFMPEIEIGVNETFLFTISKLVETFSGVMIPSNKPVVGANVFTQTAGIHADGDNKNNLYFSELMPERFGRTRQYALGKSSGKANIQKNLQELGLQLNDEDLKKVTQRIIELGDKKQVVTKEDLPYIISDVLDRTYEEKVKVNSYVLTHSKGLKPSTTVSITINNETFEESSQGDGQFDAFMNAIKRVFKKKKLELAALIDYAVRIPPGSNSDALCETIITWRNSSGEFKTRGLDSDQTVSAIKATEKMLNIIVS</sequence>
<dbReference type="Pfam" id="PF22617">
    <property type="entry name" value="HCS_D2"/>
    <property type="match status" value="1"/>
</dbReference>
<evidence type="ECO:0000313" key="7">
    <source>
        <dbReference type="EMBL" id="KAA5825540.1"/>
    </source>
</evidence>
<dbReference type="PROSITE" id="PS50991">
    <property type="entry name" value="PYR_CT"/>
    <property type="match status" value="1"/>
</dbReference>
<keyword evidence="4" id="KW-0100">Branched-chain amino acid biosynthesis</keyword>
<dbReference type="EMBL" id="VWRS01000003">
    <property type="protein sequence ID" value="KAA5825540.1"/>
    <property type="molecule type" value="Genomic_DNA"/>
</dbReference>
<dbReference type="Gene3D" id="3.30.160.740">
    <property type="match status" value="1"/>
</dbReference>
<dbReference type="Proteomes" id="UP000315145">
    <property type="component" value="Unassembled WGS sequence"/>
</dbReference>
<dbReference type="InterPro" id="IPR050073">
    <property type="entry name" value="2-IPM_HCS-like"/>
</dbReference>
<dbReference type="SMART" id="SM00917">
    <property type="entry name" value="LeuA_dimer"/>
    <property type="match status" value="1"/>
</dbReference>
<evidence type="ECO:0000256" key="1">
    <source>
        <dbReference type="ARBA" id="ARBA00022605"/>
    </source>
</evidence>
<dbReference type="PANTHER" id="PTHR10277:SF57">
    <property type="entry name" value="(R)-CITRAMALATE SYNTHASE CIMA"/>
    <property type="match status" value="1"/>
</dbReference>
<dbReference type="Gene3D" id="3.30.160.340">
    <property type="match status" value="1"/>
</dbReference>
<evidence type="ECO:0000313" key="9">
    <source>
        <dbReference type="Proteomes" id="UP000315145"/>
    </source>
</evidence>
<dbReference type="EMBL" id="VMBF01000003">
    <property type="protein sequence ID" value="TSJ79838.1"/>
    <property type="molecule type" value="Genomic_DNA"/>
</dbReference>
<evidence type="ECO:0000256" key="3">
    <source>
        <dbReference type="ARBA" id="ARBA00023211"/>
    </source>
</evidence>
<organism evidence="7 10">
    <name type="scientific">Algibacter amylolyticus</name>
    <dbReference type="NCBI Taxonomy" id="1608400"/>
    <lineage>
        <taxon>Bacteria</taxon>
        <taxon>Pseudomonadati</taxon>
        <taxon>Bacteroidota</taxon>
        <taxon>Flavobacteriia</taxon>
        <taxon>Flavobacteriales</taxon>
        <taxon>Flavobacteriaceae</taxon>
        <taxon>Algibacter</taxon>
    </lineage>
</organism>
<keyword evidence="3" id="KW-0464">Manganese</keyword>
<evidence type="ECO:0000313" key="10">
    <source>
        <dbReference type="Proteomes" id="UP000322315"/>
    </source>
</evidence>
<keyword evidence="1" id="KW-0028">Amino-acid biosynthesis</keyword>
<dbReference type="OrthoDB" id="9804858at2"/>
<reference evidence="8 9" key="2">
    <citation type="submission" date="2019-07" db="EMBL/GenBank/DDBJ databases">
        <title>Algibacter marinivivus sp. nov., isolated from the surface of a marine red alga.</title>
        <authorList>
            <person name="Zhong X."/>
            <person name="Xu W."/>
            <person name="Zhang Y."/>
            <person name="Zhang Q."/>
            <person name="Du Z."/>
        </authorList>
    </citation>
    <scope>NUCLEOTIDE SEQUENCE [LARGE SCALE GENOMIC DNA]</scope>
    <source>
        <strain evidence="8 9">RU-4-M-4</strain>
    </source>
</reference>
<dbReference type="Pfam" id="PF08502">
    <property type="entry name" value="LeuA_dimer"/>
    <property type="match status" value="1"/>
</dbReference>
<dbReference type="Gene3D" id="1.10.238.260">
    <property type="match status" value="1"/>
</dbReference>
<comment type="similarity">
    <text evidence="5">Belongs to the alpha-IPM synthase/homocitrate synthase family.</text>
</comment>
<dbReference type="SUPFAM" id="SSF51569">
    <property type="entry name" value="Aldolase"/>
    <property type="match status" value="1"/>
</dbReference>
<proteinExistence type="inferred from homology"/>
<gene>
    <name evidence="7" type="ORF">F2B50_06440</name>
    <name evidence="8" type="ORF">FPF71_06440</name>
</gene>
<dbReference type="RefSeq" id="WP_144115864.1">
    <property type="nucleotide sequence ID" value="NZ_JACHGE010000003.1"/>
</dbReference>
<dbReference type="InterPro" id="IPR002034">
    <property type="entry name" value="AIPM/Hcit_synth_CS"/>
</dbReference>
<dbReference type="GO" id="GO:0009098">
    <property type="term" value="P:L-leucine biosynthetic process"/>
    <property type="evidence" value="ECO:0007669"/>
    <property type="project" value="InterPro"/>
</dbReference>
<dbReference type="InterPro" id="IPR036230">
    <property type="entry name" value="LeuA_allosteric_dom_sf"/>
</dbReference>
<evidence type="ECO:0000256" key="5">
    <source>
        <dbReference type="RuleBase" id="RU003523"/>
    </source>
</evidence>
<evidence type="ECO:0000256" key="4">
    <source>
        <dbReference type="ARBA" id="ARBA00023304"/>
    </source>
</evidence>
<dbReference type="PANTHER" id="PTHR10277">
    <property type="entry name" value="HOMOCITRATE SYNTHASE-RELATED"/>
    <property type="match status" value="1"/>
</dbReference>
<feature type="domain" description="Pyruvate carboxyltransferase" evidence="6">
    <location>
        <begin position="6"/>
        <end position="268"/>
    </location>
</feature>
<dbReference type="InterPro" id="IPR013709">
    <property type="entry name" value="2-isopropylmalate_synth_dimer"/>
</dbReference>
<dbReference type="SUPFAM" id="SSF110921">
    <property type="entry name" value="2-isopropylmalate synthase LeuA, allosteric (dimerisation) domain"/>
    <property type="match status" value="1"/>
</dbReference>
<dbReference type="GO" id="GO:0003852">
    <property type="term" value="F:2-isopropylmalate synthase activity"/>
    <property type="evidence" value="ECO:0007669"/>
    <property type="project" value="InterPro"/>
</dbReference>
<keyword evidence="9" id="KW-1185">Reference proteome</keyword>
<accession>A0A5M7B9X0</accession>
<dbReference type="AlphaFoldDB" id="A0A5M7B9X0"/>
<dbReference type="Proteomes" id="UP000322315">
    <property type="component" value="Unassembled WGS sequence"/>
</dbReference>
<dbReference type="PROSITE" id="PS00815">
    <property type="entry name" value="AIPM_HOMOCIT_SYNTH_1"/>
    <property type="match status" value="1"/>
</dbReference>
<comment type="caution">
    <text evidence="7">The sequence shown here is derived from an EMBL/GenBank/DDBJ whole genome shotgun (WGS) entry which is preliminary data.</text>
</comment>
<name>A0A5M7B9X0_9FLAO</name>
<protein>
    <submittedName>
        <fullName evidence="7">2-isopropylmalate synthase</fullName>
    </submittedName>
</protein>
<dbReference type="Gene3D" id="3.20.20.70">
    <property type="entry name" value="Aldolase class I"/>
    <property type="match status" value="1"/>
</dbReference>
<evidence type="ECO:0000256" key="2">
    <source>
        <dbReference type="ARBA" id="ARBA00022679"/>
    </source>
</evidence>
<dbReference type="InterPro" id="IPR000891">
    <property type="entry name" value="PYR_CT"/>
</dbReference>